<dbReference type="Pfam" id="PF03004">
    <property type="entry name" value="Transposase_24"/>
    <property type="match status" value="1"/>
</dbReference>
<protein>
    <submittedName>
        <fullName evidence="2">Uncharacterized protein</fullName>
    </submittedName>
</protein>
<keyword evidence="3" id="KW-1185">Reference proteome</keyword>
<sequence length="342" mass="38086">MLRSAYGLSNVDEAMQQEPNPLVGLGFAADCESRKMNEGIEAIFILRNMGSFAFLSRQNIDGKAKETPPFSKPEGRICTSFTSAEQLSFSASCFRESGRRTRWQEHQSACSYHWNSENGAKVPVTGLEGETEKVDSSAQHSAADLSSEGGISNGKEKKKKRKRTRKGCKAWTNLSLEFHDNRIITTQAPREISAIFKRSINGPWITFSEYLASEIETIKQTGKEPDPIEMFRRFHVKKDKNWVSSKAKTLHDGMIQAEGEKVSQGEEPNIFAVYQEVIGPQRPKRVLGMGHGRLGVRLPKSFDMDLNSEANGEQGRLGKTQGNDVSDDESDEETVEETTADA</sequence>
<gene>
    <name evidence="2" type="ORF">LITE_LOCUS10879</name>
</gene>
<evidence type="ECO:0000313" key="3">
    <source>
        <dbReference type="Proteomes" id="UP001154282"/>
    </source>
</evidence>
<feature type="region of interest" description="Disordered" evidence="1">
    <location>
        <begin position="129"/>
        <end position="165"/>
    </location>
</feature>
<dbReference type="InterPro" id="IPR004252">
    <property type="entry name" value="Probable_transposase_24"/>
</dbReference>
<dbReference type="EMBL" id="CAMGYJ010000004">
    <property type="protein sequence ID" value="CAI0400731.1"/>
    <property type="molecule type" value="Genomic_DNA"/>
</dbReference>
<feature type="region of interest" description="Disordered" evidence="1">
    <location>
        <begin position="304"/>
        <end position="342"/>
    </location>
</feature>
<comment type="caution">
    <text evidence="2">The sequence shown here is derived from an EMBL/GenBank/DDBJ whole genome shotgun (WGS) entry which is preliminary data.</text>
</comment>
<organism evidence="2 3">
    <name type="scientific">Linum tenue</name>
    <dbReference type="NCBI Taxonomy" id="586396"/>
    <lineage>
        <taxon>Eukaryota</taxon>
        <taxon>Viridiplantae</taxon>
        <taxon>Streptophyta</taxon>
        <taxon>Embryophyta</taxon>
        <taxon>Tracheophyta</taxon>
        <taxon>Spermatophyta</taxon>
        <taxon>Magnoliopsida</taxon>
        <taxon>eudicotyledons</taxon>
        <taxon>Gunneridae</taxon>
        <taxon>Pentapetalae</taxon>
        <taxon>rosids</taxon>
        <taxon>fabids</taxon>
        <taxon>Malpighiales</taxon>
        <taxon>Linaceae</taxon>
        <taxon>Linum</taxon>
    </lineage>
</organism>
<evidence type="ECO:0000313" key="2">
    <source>
        <dbReference type="EMBL" id="CAI0400731.1"/>
    </source>
</evidence>
<dbReference type="Proteomes" id="UP001154282">
    <property type="component" value="Unassembled WGS sequence"/>
</dbReference>
<accession>A0AAV0IWL1</accession>
<feature type="compositionally biased region" description="Basic residues" evidence="1">
    <location>
        <begin position="156"/>
        <end position="165"/>
    </location>
</feature>
<proteinExistence type="predicted"/>
<evidence type="ECO:0000256" key="1">
    <source>
        <dbReference type="SAM" id="MobiDB-lite"/>
    </source>
</evidence>
<dbReference type="AlphaFoldDB" id="A0AAV0IWL1"/>
<feature type="compositionally biased region" description="Acidic residues" evidence="1">
    <location>
        <begin position="325"/>
        <end position="342"/>
    </location>
</feature>
<reference evidence="2" key="1">
    <citation type="submission" date="2022-08" db="EMBL/GenBank/DDBJ databases">
        <authorList>
            <person name="Gutierrez-Valencia J."/>
        </authorList>
    </citation>
    <scope>NUCLEOTIDE SEQUENCE</scope>
</reference>
<name>A0AAV0IWL1_9ROSI</name>